<dbReference type="Proteomes" id="UP000885936">
    <property type="component" value="Unassembled WGS sequence"/>
</dbReference>
<dbReference type="Pfam" id="PF01478">
    <property type="entry name" value="Peptidase_A24"/>
    <property type="match status" value="1"/>
</dbReference>
<dbReference type="GO" id="GO:0004190">
    <property type="term" value="F:aspartic-type endopeptidase activity"/>
    <property type="evidence" value="ECO:0007669"/>
    <property type="project" value="InterPro"/>
</dbReference>
<dbReference type="Pfam" id="PF06847">
    <property type="entry name" value="Arc_PepC_II"/>
    <property type="match status" value="1"/>
</dbReference>
<name>A0A7J2S518_9EURY</name>
<organism evidence="9">
    <name type="scientific">Candidatus Syntropharchaeum butanivorans</name>
    <dbReference type="NCBI Taxonomy" id="1839936"/>
    <lineage>
        <taxon>Archaea</taxon>
        <taxon>Methanobacteriati</taxon>
        <taxon>Methanobacteriota</taxon>
        <taxon>Stenosarchaea group</taxon>
        <taxon>Methanomicrobia</taxon>
        <taxon>Methanosarcinales</taxon>
        <taxon>ANME-2 cluster</taxon>
        <taxon>Candidatus Syntropharchaeum</taxon>
    </lineage>
</organism>
<dbReference type="Gene3D" id="1.20.120.1220">
    <property type="match status" value="1"/>
</dbReference>
<feature type="transmembrane region" description="Helical" evidence="6">
    <location>
        <begin position="226"/>
        <end position="248"/>
    </location>
</feature>
<dbReference type="PANTHER" id="PTHR36506:SF1">
    <property type="entry name" value="PREFLAGELLIN PEPTIDASE"/>
    <property type="match status" value="1"/>
</dbReference>
<feature type="transmembrane region" description="Helical" evidence="6">
    <location>
        <begin position="115"/>
        <end position="137"/>
    </location>
</feature>
<evidence type="ECO:0000256" key="4">
    <source>
        <dbReference type="ARBA" id="ARBA00022989"/>
    </source>
</evidence>
<keyword evidence="5 6" id="KW-0472">Membrane</keyword>
<dbReference type="InterPro" id="IPR009655">
    <property type="entry name" value="Preflagellin_peptidase_C"/>
</dbReference>
<evidence type="ECO:0000259" key="8">
    <source>
        <dbReference type="Pfam" id="PF06847"/>
    </source>
</evidence>
<feature type="transmembrane region" description="Helical" evidence="6">
    <location>
        <begin position="84"/>
        <end position="103"/>
    </location>
</feature>
<sequence>MMGIRELLAIPFLLYACYSDIKWRRVTNKLWIPMIGLGVPFLIVDFIEKGLNSILPALISIVLVFLLVYALYYLGVFGGADAKALISISILIPFYPSLNIFGYHLPFYGLPIHQIFALSVLGNGVLIGVIIPIALFIHNSISSLRERKKPDSIFLSFIGYRKPITELRDAKHLRLLEIHEEKDGSIYKHYRFGGIKIDCELIRQLERYLATGMIDEKVWVTPGLPFMVTITLGFLVAIIWGDMIDFLVKILIGVM</sequence>
<feature type="domain" description="Preflagellin peptidase C-terminal" evidence="8">
    <location>
        <begin position="153"/>
        <end position="243"/>
    </location>
</feature>
<dbReference type="AlphaFoldDB" id="A0A7J2S518"/>
<feature type="transmembrane region" description="Helical" evidence="6">
    <location>
        <begin position="29"/>
        <end position="47"/>
    </location>
</feature>
<dbReference type="PANTHER" id="PTHR36506">
    <property type="entry name" value="PREFLAGELLIN PEPTIDASE"/>
    <property type="match status" value="1"/>
</dbReference>
<proteinExistence type="predicted"/>
<accession>A0A7J2S518</accession>
<keyword evidence="2" id="KW-1003">Cell membrane</keyword>
<comment type="caution">
    <text evidence="9">The sequence shown here is derived from an EMBL/GenBank/DDBJ whole genome shotgun (WGS) entry which is preliminary data.</text>
</comment>
<keyword evidence="4 6" id="KW-1133">Transmembrane helix</keyword>
<comment type="subcellular location">
    <subcellularLocation>
        <location evidence="1">Cell membrane</location>
        <topology evidence="1">Multi-pass membrane protein</topology>
    </subcellularLocation>
</comment>
<dbReference type="InterPro" id="IPR052218">
    <property type="entry name" value="Preflagellin_Peptidase"/>
</dbReference>
<evidence type="ECO:0000256" key="5">
    <source>
        <dbReference type="ARBA" id="ARBA00023136"/>
    </source>
</evidence>
<evidence type="ECO:0000256" key="2">
    <source>
        <dbReference type="ARBA" id="ARBA00022475"/>
    </source>
</evidence>
<dbReference type="EMBL" id="DRIE01000131">
    <property type="protein sequence ID" value="HEC57809.1"/>
    <property type="molecule type" value="Genomic_DNA"/>
</dbReference>
<dbReference type="InterPro" id="IPR000045">
    <property type="entry name" value="Prepilin_IV_endopep_pep"/>
</dbReference>
<keyword evidence="3 6" id="KW-0812">Transmembrane</keyword>
<evidence type="ECO:0000256" key="1">
    <source>
        <dbReference type="ARBA" id="ARBA00004651"/>
    </source>
</evidence>
<gene>
    <name evidence="9" type="ORF">ENI32_08085</name>
</gene>
<feature type="transmembrane region" description="Helical" evidence="6">
    <location>
        <begin position="54"/>
        <end position="72"/>
    </location>
</feature>
<reference evidence="9" key="1">
    <citation type="journal article" date="2020" name="mSystems">
        <title>Genome- and Community-Level Interaction Insights into Carbon Utilization and Element Cycling Functions of Hydrothermarchaeota in Hydrothermal Sediment.</title>
        <authorList>
            <person name="Zhou Z."/>
            <person name="Liu Y."/>
            <person name="Xu W."/>
            <person name="Pan J."/>
            <person name="Luo Z.H."/>
            <person name="Li M."/>
        </authorList>
    </citation>
    <scope>NUCLEOTIDE SEQUENCE [LARGE SCALE GENOMIC DNA]</scope>
    <source>
        <strain evidence="9">HyVt-386</strain>
    </source>
</reference>
<dbReference type="GO" id="GO:0005886">
    <property type="term" value="C:plasma membrane"/>
    <property type="evidence" value="ECO:0007669"/>
    <property type="project" value="UniProtKB-SubCell"/>
</dbReference>
<feature type="domain" description="Prepilin type IV endopeptidase peptidase" evidence="7">
    <location>
        <begin position="8"/>
        <end position="112"/>
    </location>
</feature>
<dbReference type="PROSITE" id="PS51257">
    <property type="entry name" value="PROKAR_LIPOPROTEIN"/>
    <property type="match status" value="1"/>
</dbReference>
<evidence type="ECO:0000256" key="6">
    <source>
        <dbReference type="SAM" id="Phobius"/>
    </source>
</evidence>
<protein>
    <submittedName>
        <fullName evidence="9">Peptidase A24</fullName>
    </submittedName>
</protein>
<evidence type="ECO:0000313" key="9">
    <source>
        <dbReference type="EMBL" id="HEC57809.1"/>
    </source>
</evidence>
<evidence type="ECO:0000259" key="7">
    <source>
        <dbReference type="Pfam" id="PF01478"/>
    </source>
</evidence>
<evidence type="ECO:0000256" key="3">
    <source>
        <dbReference type="ARBA" id="ARBA00022692"/>
    </source>
</evidence>
<dbReference type="Gene3D" id="6.10.250.3240">
    <property type="match status" value="1"/>
</dbReference>